<feature type="compositionally biased region" description="Polar residues" evidence="1">
    <location>
        <begin position="134"/>
        <end position="148"/>
    </location>
</feature>
<accession>A0A4Z2JAD5</accession>
<evidence type="ECO:0000256" key="1">
    <source>
        <dbReference type="SAM" id="MobiDB-lite"/>
    </source>
</evidence>
<reference evidence="2 3" key="1">
    <citation type="submission" date="2019-03" db="EMBL/GenBank/DDBJ databases">
        <title>First draft genome of Liparis tanakae, snailfish: a comprehensive survey of snailfish specific genes.</title>
        <authorList>
            <person name="Kim W."/>
            <person name="Song I."/>
            <person name="Jeong J.-H."/>
            <person name="Kim D."/>
            <person name="Kim S."/>
            <person name="Ryu S."/>
            <person name="Song J.Y."/>
            <person name="Lee S.K."/>
        </authorList>
    </citation>
    <scope>NUCLEOTIDE SEQUENCE [LARGE SCALE GENOMIC DNA]</scope>
    <source>
        <tissue evidence="2">Muscle</tissue>
    </source>
</reference>
<name>A0A4Z2JAD5_9TELE</name>
<keyword evidence="3" id="KW-1185">Reference proteome</keyword>
<dbReference type="AlphaFoldDB" id="A0A4Z2JAD5"/>
<gene>
    <name evidence="2" type="ORF">EYF80_003161</name>
</gene>
<evidence type="ECO:0000313" key="2">
    <source>
        <dbReference type="EMBL" id="TNN86693.1"/>
    </source>
</evidence>
<organism evidence="2 3">
    <name type="scientific">Liparis tanakae</name>
    <name type="common">Tanaka's snailfish</name>
    <dbReference type="NCBI Taxonomy" id="230148"/>
    <lineage>
        <taxon>Eukaryota</taxon>
        <taxon>Metazoa</taxon>
        <taxon>Chordata</taxon>
        <taxon>Craniata</taxon>
        <taxon>Vertebrata</taxon>
        <taxon>Euteleostomi</taxon>
        <taxon>Actinopterygii</taxon>
        <taxon>Neopterygii</taxon>
        <taxon>Teleostei</taxon>
        <taxon>Neoteleostei</taxon>
        <taxon>Acanthomorphata</taxon>
        <taxon>Eupercaria</taxon>
        <taxon>Perciformes</taxon>
        <taxon>Cottioidei</taxon>
        <taxon>Cottales</taxon>
        <taxon>Liparidae</taxon>
        <taxon>Liparis</taxon>
    </lineage>
</organism>
<feature type="region of interest" description="Disordered" evidence="1">
    <location>
        <begin position="258"/>
        <end position="280"/>
    </location>
</feature>
<sequence length="280" mass="30513">MLLHTCSTWAGLRELNAWQKGSTDVEDAALDPARTSAHSVSLSPARFCRSHLNRMSWVLSAASLAPERLRWKGALGGLGHSGPGYVQRVSAGARKISRRMSVMELALRKLLDSPSLHVWDLRDDTSASRGFPSSRDTALASSASSPQSRLPDRMHTNVFNVVVVVVWGGPSESLPVFWPQTPMAVAEAQIAILKIDVRKDLRLKTGSLTQRCCQLCTPKEENVVNNGPTGHSFLLEARAWLFVTSVSTRGRCGFRDSVGESSSSPGCLSCPPNQHQDVRI</sequence>
<comment type="caution">
    <text evidence="2">The sequence shown here is derived from an EMBL/GenBank/DDBJ whole genome shotgun (WGS) entry which is preliminary data.</text>
</comment>
<protein>
    <submittedName>
        <fullName evidence="2">Uncharacterized protein</fullName>
    </submittedName>
</protein>
<feature type="compositionally biased region" description="Low complexity" evidence="1">
    <location>
        <begin position="259"/>
        <end position="272"/>
    </location>
</feature>
<dbReference type="Proteomes" id="UP000314294">
    <property type="component" value="Unassembled WGS sequence"/>
</dbReference>
<dbReference type="EMBL" id="SRLO01000014">
    <property type="protein sequence ID" value="TNN86693.1"/>
    <property type="molecule type" value="Genomic_DNA"/>
</dbReference>
<proteinExistence type="predicted"/>
<evidence type="ECO:0000313" key="3">
    <source>
        <dbReference type="Proteomes" id="UP000314294"/>
    </source>
</evidence>
<feature type="region of interest" description="Disordered" evidence="1">
    <location>
        <begin position="127"/>
        <end position="149"/>
    </location>
</feature>